<gene>
    <name evidence="3" type="ORF">DN051_01925</name>
</gene>
<keyword evidence="3" id="KW-0560">Oxidoreductase</keyword>
<dbReference type="EMBL" id="CP030073">
    <property type="protein sequence ID" value="AWW35574.1"/>
    <property type="molecule type" value="Genomic_DNA"/>
</dbReference>
<feature type="region of interest" description="Disordered" evidence="1">
    <location>
        <begin position="57"/>
        <end position="78"/>
    </location>
</feature>
<dbReference type="GeneID" id="32590733"/>
<dbReference type="PANTHER" id="PTHR21366">
    <property type="entry name" value="GLYOXALASE FAMILY PROTEIN"/>
    <property type="match status" value="1"/>
</dbReference>
<feature type="compositionally biased region" description="Basic and acidic residues" evidence="1">
    <location>
        <begin position="61"/>
        <end position="77"/>
    </location>
</feature>
<keyword evidence="4" id="KW-1185">Reference proteome</keyword>
<dbReference type="InterPro" id="IPR004360">
    <property type="entry name" value="Glyas_Fos-R_dOase_dom"/>
</dbReference>
<sequence>MSSPAKLAHVVLRTQHLSEMRDWYVTVLDAKVMHEDAASVFITYDDEHHRIALANMADLENPEHGGSEQPVEKREKPAAATADTDIFEALAGPSTGLFHIAFTYDTLDELLGNYERLAEVEIWPVLAMNHGVTTSMYYRDPEDNLVELQIDNFATAEEAEDFMQGELWLRRPGGVPIDLDDLVKRFRAGEAFEELVKPTW</sequence>
<dbReference type="InterPro" id="IPR050383">
    <property type="entry name" value="GlyoxalaseI/FosfomycinResist"/>
</dbReference>
<dbReference type="Proteomes" id="UP000249616">
    <property type="component" value="Chromosome"/>
</dbReference>
<dbReference type="PROSITE" id="PS51819">
    <property type="entry name" value="VOC"/>
    <property type="match status" value="1"/>
</dbReference>
<dbReference type="AlphaFoldDB" id="A0A2Z4IS34"/>
<protein>
    <submittedName>
        <fullName evidence="3">Biphenyl 2,3-dioxygenase</fullName>
    </submittedName>
</protein>
<dbReference type="InterPro" id="IPR029068">
    <property type="entry name" value="Glyas_Bleomycin-R_OHBP_Dase"/>
</dbReference>
<dbReference type="Pfam" id="PF00903">
    <property type="entry name" value="Glyoxalase"/>
    <property type="match status" value="1"/>
</dbReference>
<evidence type="ECO:0000313" key="4">
    <source>
        <dbReference type="Proteomes" id="UP000249616"/>
    </source>
</evidence>
<dbReference type="PANTHER" id="PTHR21366:SF14">
    <property type="entry name" value="GLYOXALASE DOMAIN-CONTAINING PROTEIN 5"/>
    <property type="match status" value="1"/>
</dbReference>
<dbReference type="SUPFAM" id="SSF54593">
    <property type="entry name" value="Glyoxalase/Bleomycin resistance protein/Dihydroxybiphenyl dioxygenase"/>
    <property type="match status" value="1"/>
</dbReference>
<dbReference type="RefSeq" id="WP_053762235.1">
    <property type="nucleotide sequence ID" value="NZ_JBHXER010000048.1"/>
</dbReference>
<keyword evidence="3" id="KW-0223">Dioxygenase</keyword>
<evidence type="ECO:0000313" key="3">
    <source>
        <dbReference type="EMBL" id="AWW35574.1"/>
    </source>
</evidence>
<reference evidence="3 4" key="1">
    <citation type="journal article" date="2019" name="Int. J. Syst. Evol. Microbiol.">
        <title>Streptomyces cadmiisoli sp. nov., a novel actinomycete isolated from cadmium-contaminated soil.</title>
        <authorList>
            <person name="Li K."/>
            <person name="Tang X."/>
            <person name="Zhao J."/>
            <person name="Guo Y."/>
            <person name="Tang Y."/>
            <person name="Gao J."/>
        </authorList>
    </citation>
    <scope>NUCLEOTIDE SEQUENCE [LARGE SCALE GENOMIC DNA]</scope>
    <source>
        <strain evidence="3 4">ZFG47</strain>
    </source>
</reference>
<dbReference type="Gene3D" id="3.10.180.10">
    <property type="entry name" value="2,3-Dihydroxybiphenyl 1,2-Dioxygenase, domain 1"/>
    <property type="match status" value="1"/>
</dbReference>
<dbReference type="GO" id="GO:0051213">
    <property type="term" value="F:dioxygenase activity"/>
    <property type="evidence" value="ECO:0007669"/>
    <property type="project" value="UniProtKB-KW"/>
</dbReference>
<dbReference type="InterPro" id="IPR037523">
    <property type="entry name" value="VOC_core"/>
</dbReference>
<evidence type="ECO:0000256" key="1">
    <source>
        <dbReference type="SAM" id="MobiDB-lite"/>
    </source>
</evidence>
<proteinExistence type="predicted"/>
<evidence type="ECO:0000259" key="2">
    <source>
        <dbReference type="PROSITE" id="PS51819"/>
    </source>
</evidence>
<name>A0A2Z4IS34_9ACTN</name>
<accession>A0A2Z4IS34</accession>
<feature type="domain" description="VOC" evidence="2">
    <location>
        <begin position="6"/>
        <end position="151"/>
    </location>
</feature>
<organism evidence="3 4">
    <name type="scientific">Streptomyces cadmiisoli</name>
    <dbReference type="NCBI Taxonomy" id="2184053"/>
    <lineage>
        <taxon>Bacteria</taxon>
        <taxon>Bacillati</taxon>
        <taxon>Actinomycetota</taxon>
        <taxon>Actinomycetes</taxon>
        <taxon>Kitasatosporales</taxon>
        <taxon>Streptomycetaceae</taxon>
        <taxon>Streptomyces</taxon>
        <taxon>Streptomyces aurantiacus group</taxon>
    </lineage>
</organism>
<dbReference type="KEGG" id="scad:DN051_01925"/>